<dbReference type="SUPFAM" id="SSF88723">
    <property type="entry name" value="PIN domain-like"/>
    <property type="match status" value="1"/>
</dbReference>
<dbReference type="Proteomes" id="UP000566324">
    <property type="component" value="Unassembled WGS sequence"/>
</dbReference>
<evidence type="ECO:0000313" key="2">
    <source>
        <dbReference type="EMBL" id="MBB4633280.1"/>
    </source>
</evidence>
<dbReference type="CDD" id="cd18683">
    <property type="entry name" value="PIN_VapC-like"/>
    <property type="match status" value="1"/>
</dbReference>
<dbReference type="AlphaFoldDB" id="A0A7W7B3D0"/>
<accession>A0A7W7B3D0</accession>
<gene>
    <name evidence="2" type="ORF">GGQ98_002914</name>
</gene>
<reference evidence="2 3" key="1">
    <citation type="submission" date="2020-08" db="EMBL/GenBank/DDBJ databases">
        <title>Genomic Encyclopedia of Type Strains, Phase IV (KMG-IV): sequencing the most valuable type-strain genomes for metagenomic binning, comparative biology and taxonomic classification.</title>
        <authorList>
            <person name="Goeker M."/>
        </authorList>
    </citation>
    <scope>NUCLEOTIDE SEQUENCE [LARGE SCALE GENOMIC DNA]</scope>
    <source>
        <strain evidence="2 3">DSM 17328</strain>
    </source>
</reference>
<dbReference type="Pfam" id="PF01850">
    <property type="entry name" value="PIN"/>
    <property type="match status" value="1"/>
</dbReference>
<dbReference type="InterPro" id="IPR002716">
    <property type="entry name" value="PIN_dom"/>
</dbReference>
<keyword evidence="3" id="KW-1185">Reference proteome</keyword>
<dbReference type="EMBL" id="JACHNZ010000039">
    <property type="protein sequence ID" value="MBB4633280.1"/>
    <property type="molecule type" value="Genomic_DNA"/>
</dbReference>
<protein>
    <submittedName>
        <fullName evidence="2">Putative nucleic-acid-binding protein</fullName>
    </submittedName>
</protein>
<sequence>MRGIDTNVVVRFLTNDDKRQAKAARAAIEAGDIFITTTVMLESEWVLRSGYGFTPERIVTGLRGLAGLPGITVEEPARTAQALDWTTGGMDFADALHLAGSNACDGFLSFDRKLIRAARGKPAIPVTAP</sequence>
<organism evidence="2 3">
    <name type="scientific">Sphingosinicella soli</name>
    <dbReference type="NCBI Taxonomy" id="333708"/>
    <lineage>
        <taxon>Bacteria</taxon>
        <taxon>Pseudomonadati</taxon>
        <taxon>Pseudomonadota</taxon>
        <taxon>Alphaproteobacteria</taxon>
        <taxon>Sphingomonadales</taxon>
        <taxon>Sphingosinicellaceae</taxon>
        <taxon>Sphingosinicella</taxon>
    </lineage>
</organism>
<dbReference type="Gene3D" id="3.40.50.1010">
    <property type="entry name" value="5'-nuclease"/>
    <property type="match status" value="1"/>
</dbReference>
<feature type="domain" description="PIN" evidence="1">
    <location>
        <begin position="4"/>
        <end position="119"/>
    </location>
</feature>
<evidence type="ECO:0000259" key="1">
    <source>
        <dbReference type="Pfam" id="PF01850"/>
    </source>
</evidence>
<comment type="caution">
    <text evidence="2">The sequence shown here is derived from an EMBL/GenBank/DDBJ whole genome shotgun (WGS) entry which is preliminary data.</text>
</comment>
<proteinExistence type="predicted"/>
<dbReference type="InterPro" id="IPR029060">
    <property type="entry name" value="PIN-like_dom_sf"/>
</dbReference>
<evidence type="ECO:0000313" key="3">
    <source>
        <dbReference type="Proteomes" id="UP000566324"/>
    </source>
</evidence>
<name>A0A7W7B3D0_9SPHN</name>
<dbReference type="RefSeq" id="WP_184070752.1">
    <property type="nucleotide sequence ID" value="NZ_JACHNZ010000039.1"/>
</dbReference>